<name>A0A922A5S4_CARIL</name>
<comment type="caution">
    <text evidence="5">The sequence shown here is derived from an EMBL/GenBank/DDBJ whole genome shotgun (WGS) entry which is preliminary data.</text>
</comment>
<dbReference type="InterPro" id="IPR055414">
    <property type="entry name" value="LRR_R13L4/SHOC2-like"/>
</dbReference>
<dbReference type="InterPro" id="IPR003591">
    <property type="entry name" value="Leu-rich_rpt_typical-subtyp"/>
</dbReference>
<keyword evidence="2" id="KW-0677">Repeat</keyword>
<dbReference type="InterPro" id="IPR000157">
    <property type="entry name" value="TIR_dom"/>
</dbReference>
<evidence type="ECO:0000313" key="6">
    <source>
        <dbReference type="Proteomes" id="UP000811246"/>
    </source>
</evidence>
<feature type="domain" description="TIR" evidence="4">
    <location>
        <begin position="19"/>
        <end position="175"/>
    </location>
</feature>
<sequence length="2049" mass="233110">MAYSPTTQTSPSSSSSSLPLWDVFLSFHGVDTRKSFTAHLYTALKQISLSTFRDDEELERGKYISQELLNAIGNSMYAVVVLSPNYHYKRNRQLRSIYNNEKMYAFSKWCLTELAEIIECMKRTRLIILPVFYHVDPSHVRNQKGTFAEAFDKHGNDPRIDVDDLQTWRSALNQMSYLLLSTQRRNVAVEFWKEKESRKSGEDESMVIQEIVGKIHDGKFRKLNSIVSVVSKKLVGIGSRVEEMMNSYLNIGPDDVRFVGILGMGGIGKTTLARAVYDRISSQFEASSFIANVREESARGGLVPLQTQLLSDILMKSNIVIRDIERGSNAIFQGLCCKKVLVVLDDVDQTQQLEALANRRNWFGGGSIIIITTRDEDVLIKRGLAEDEIYRAKKLDEVEALQLFSWKAFENDLPLRGFMELSKQIIQYANGLPLALEVLGPSLSCRKNVEFWKSTLSSLRKNPKKEIVDTLKISFDGLQENEKNIFLDIACYFKGEKYVDRVKSILESCDYHPSSGKEILISKSLITIMGGKLWMHDLLQEMGHEIIRRQSQGDLGRQSRLWLTNDIIRVLKNSSGTNRIEGMVQNSPPQEDLHLNSDVFSEMKNLRLLTIIGNAHLSQGLSYLSTELRVIQWHGYPLTSLPRPPNKLVELTMCCSHIVELWKGIESLYKLEHVDLHNSQYLLETPDFTNAPNLKRLILQGCCKSLTSLPCNISWDSLEILNLSGCTRLRKFPETIGNMNCLRQLDLDGIALVELPSSIGHLIGLTTLSLKGCKSLLSLPSAICGNLEHLEELDMNETAIRQFPSSITRLRNLKMLSFRGSSGPPKSFLRLFVTCLLGNPDTGLVLPPSFSSTLWSLNKLNLSYCHLMDGAIPDDLSGLSSLIAVDLSGNDFTFLPESISQLPKLSFIFLSHCSKLRSIQELPSRIVYVEAEDCISLETRSDEMHTLLSDETGFTFLHGTHKPSRLKEGQLEYRQLNERRTIQAHIDLANVMWGGSRGGGIPTWFQNQSMGSSITIRLHPNLDDGRKWLGFALYFFYEIHDLESWESTRFTRLDCKELEFHFVTDEGPLKAPLSYGHKFSNTIDTPAGHWIFLPRNWLEKISNEVDTWSYITVSIAIGSPFMKVEKCGAHLIYEQNAHEFIDAVLSPKKMTLKICDGKGNFKFQSSPRSSYPVIRGASRFSLLGVSRPKNVGEVESSGSNLLDKGFNSNEMLECTSKNSISTYSAGHPGCNIIDSDSTIRLKKYLQSLLLRCYEVSLSLSLSLFLSKRDIYPYILQVNYAQRNMHKYAFPLSASPLWFTVHGMRPVVCLHLPPNLYDDKEWVGFAISVSYVIRDQTSVSGNIFGHLDAYGDDLECFFVFPPTPDTIVAGPSRIFLFHLPRVFFTDKLNQQSKIRAAFGTDDQNMEVVMCGIRLVYKKDLIGLVHTIVDCVLRSPEIHRQSYLRSFENQDTQINKFHPYNNCFLQCEIPDYFCCHVSSSVAFHLPLNLNNNSDWIGIALCVVFTINKNNEPLIRDNPAGSKICHTLLCHLTSNTGLEMLISHGITIRSGNNSFSWLSNIPREASFSESLNECDHIHALFYSNSQDLIGNKCGHKLVDLDNMAELVGTIAQCAATSPHNSGLINHQFEGDDQDRSNKQCRIDDQKETGKSDSSNDEISRGTTIKGKSGSRIGKLNQKRRKCIKFLHNPRKEFHFFFASDHCFPPSEIPEFLTYRAIGPSVTMELPTNMHNDSEWDGLLICASFTFQENQIEFLESLESEIPHHLICFFDTDIHSLRPIHVYRTAKQEFKWLHLNGFIWLYYIPIWWLPNGIQCCNHLEVSIISDWPGLIVNNCGLRFLSRQDSADFMQLLLPFQVFHRNFEYSSCFLPCGITEWFNYHSNEPSVGFELPPDFYNDNNWLGLAMCASFWVYEDDKAAHVKMLDLGNPHYLLCLLDTDIGSVNPDLHSHRPFTEEEIKWVRQGEIMWLLFIPKGSLPEWLNQCTRIEASIASDCPSLRVHKCGFQLLYLHNEAEFKETIRHCNKQNRHKDYETSITRPNFDPTIQDKGKQVVQ</sequence>
<evidence type="ECO:0000259" key="4">
    <source>
        <dbReference type="PROSITE" id="PS50104"/>
    </source>
</evidence>
<dbReference type="Pfam" id="PF00931">
    <property type="entry name" value="NB-ARC"/>
    <property type="match status" value="1"/>
</dbReference>
<keyword evidence="1" id="KW-0433">Leucine-rich repeat</keyword>
<protein>
    <recommendedName>
        <fullName evidence="4">TIR domain-containing protein</fullName>
    </recommendedName>
</protein>
<dbReference type="Pfam" id="PF23598">
    <property type="entry name" value="LRR_14"/>
    <property type="match status" value="1"/>
</dbReference>
<dbReference type="PANTHER" id="PTHR11017">
    <property type="entry name" value="LEUCINE-RICH REPEAT-CONTAINING PROTEIN"/>
    <property type="match status" value="1"/>
</dbReference>
<dbReference type="PROSITE" id="PS50104">
    <property type="entry name" value="TIR"/>
    <property type="match status" value="1"/>
</dbReference>
<feature type="region of interest" description="Disordered" evidence="3">
    <location>
        <begin position="1639"/>
        <end position="1669"/>
    </location>
</feature>
<dbReference type="Proteomes" id="UP000811246">
    <property type="component" value="Chromosome 15"/>
</dbReference>
<dbReference type="InterPro" id="IPR044974">
    <property type="entry name" value="Disease_R_plants"/>
</dbReference>
<dbReference type="SMART" id="SM00255">
    <property type="entry name" value="TIR"/>
    <property type="match status" value="1"/>
</dbReference>
<evidence type="ECO:0000313" key="5">
    <source>
        <dbReference type="EMBL" id="KAG6674405.1"/>
    </source>
</evidence>
<dbReference type="Pfam" id="PF01582">
    <property type="entry name" value="TIR"/>
    <property type="match status" value="2"/>
</dbReference>
<feature type="compositionally biased region" description="Basic and acidic residues" evidence="3">
    <location>
        <begin position="2040"/>
        <end position="2049"/>
    </location>
</feature>
<dbReference type="InterPro" id="IPR058192">
    <property type="entry name" value="WHD_ROQ1-like"/>
</dbReference>
<evidence type="ECO:0000256" key="2">
    <source>
        <dbReference type="ARBA" id="ARBA00022737"/>
    </source>
</evidence>
<dbReference type="GO" id="GO:0051707">
    <property type="term" value="P:response to other organism"/>
    <property type="evidence" value="ECO:0007669"/>
    <property type="project" value="UniProtKB-ARBA"/>
</dbReference>
<dbReference type="Pfam" id="PF23282">
    <property type="entry name" value="WHD_ROQ1"/>
    <property type="match status" value="1"/>
</dbReference>
<dbReference type="EMBL" id="CM031839">
    <property type="protein sequence ID" value="KAG6674405.1"/>
    <property type="molecule type" value="Genomic_DNA"/>
</dbReference>
<organism evidence="5 6">
    <name type="scientific">Carya illinoinensis</name>
    <name type="common">Pecan</name>
    <dbReference type="NCBI Taxonomy" id="32201"/>
    <lineage>
        <taxon>Eukaryota</taxon>
        <taxon>Viridiplantae</taxon>
        <taxon>Streptophyta</taxon>
        <taxon>Embryophyta</taxon>
        <taxon>Tracheophyta</taxon>
        <taxon>Spermatophyta</taxon>
        <taxon>Magnoliopsida</taxon>
        <taxon>eudicotyledons</taxon>
        <taxon>Gunneridae</taxon>
        <taxon>Pentapetalae</taxon>
        <taxon>rosids</taxon>
        <taxon>fabids</taxon>
        <taxon>Fagales</taxon>
        <taxon>Juglandaceae</taxon>
        <taxon>Carya</taxon>
    </lineage>
</organism>
<dbReference type="GO" id="GO:0007165">
    <property type="term" value="P:signal transduction"/>
    <property type="evidence" value="ECO:0007669"/>
    <property type="project" value="InterPro"/>
</dbReference>
<evidence type="ECO:0000256" key="3">
    <source>
        <dbReference type="SAM" id="MobiDB-lite"/>
    </source>
</evidence>
<dbReference type="PANTHER" id="PTHR11017:SF527">
    <property type="entry name" value="TMV RESISTANCE PROTEIN N-LIKE"/>
    <property type="match status" value="1"/>
</dbReference>
<evidence type="ECO:0000256" key="1">
    <source>
        <dbReference type="ARBA" id="ARBA00022614"/>
    </source>
</evidence>
<accession>A0A922A5S4</accession>
<gene>
    <name evidence="5" type="ORF">I3842_15G039700</name>
</gene>
<dbReference type="GO" id="GO:0043531">
    <property type="term" value="F:ADP binding"/>
    <property type="evidence" value="ECO:0007669"/>
    <property type="project" value="InterPro"/>
</dbReference>
<feature type="region of interest" description="Disordered" evidence="3">
    <location>
        <begin position="2029"/>
        <end position="2049"/>
    </location>
</feature>
<dbReference type="SMART" id="SM00369">
    <property type="entry name" value="LRR_TYP"/>
    <property type="match status" value="3"/>
</dbReference>
<dbReference type="Pfam" id="PF20160">
    <property type="entry name" value="C-JID"/>
    <property type="match status" value="3"/>
</dbReference>
<dbReference type="InterPro" id="IPR045344">
    <property type="entry name" value="C-JID"/>
</dbReference>
<reference evidence="5" key="1">
    <citation type="submission" date="2021-01" db="EMBL/GenBank/DDBJ databases">
        <authorList>
            <person name="Lovell J.T."/>
            <person name="Bentley N."/>
            <person name="Bhattarai G."/>
            <person name="Jenkins J.W."/>
            <person name="Sreedasyam A."/>
            <person name="Alarcon Y."/>
            <person name="Bock C."/>
            <person name="Boston L."/>
            <person name="Carlson J."/>
            <person name="Cervantes K."/>
            <person name="Clermont K."/>
            <person name="Krom N."/>
            <person name="Kubenka K."/>
            <person name="Mamidi S."/>
            <person name="Mattison C."/>
            <person name="Monteros M."/>
            <person name="Pisani C."/>
            <person name="Plott C."/>
            <person name="Rajasekar S."/>
            <person name="Rhein H.S."/>
            <person name="Rohla C."/>
            <person name="Song M."/>
            <person name="Hilaire R.S."/>
            <person name="Shu S."/>
            <person name="Wells L."/>
            <person name="Wang X."/>
            <person name="Webber J."/>
            <person name="Heerema R.J."/>
            <person name="Klein P."/>
            <person name="Conner P."/>
            <person name="Grauke L."/>
            <person name="Grimwood J."/>
            <person name="Schmutz J."/>
            <person name="Randall J.J."/>
        </authorList>
    </citation>
    <scope>NUCLEOTIDE SEQUENCE</scope>
    <source>
        <tissue evidence="5">Leaf</tissue>
    </source>
</reference>
<dbReference type="GO" id="GO:0006952">
    <property type="term" value="P:defense response"/>
    <property type="evidence" value="ECO:0007669"/>
    <property type="project" value="InterPro"/>
</dbReference>
<dbReference type="InterPro" id="IPR002182">
    <property type="entry name" value="NB-ARC"/>
</dbReference>
<proteinExistence type="predicted"/>